<accession>A0A4S2DGQ9</accession>
<keyword evidence="3" id="KW-1003">Cell membrane</keyword>
<feature type="transmembrane region" description="Helical" evidence="10">
    <location>
        <begin position="33"/>
        <end position="56"/>
    </location>
</feature>
<sequence length="255" mass="29024">MMKFLQPITNFLTIIFEGMHDIILNIFNMEPSGVSYILTIALFTLIIRLLILPLNIKANRSNVRMQEIQPELNAIQKKYANDPQKMQAEYSKCMKENNVSMFGGCLPTLLPLPILFALYYVFMTINVNQVTDASFLWIPNVFEKDPYFILPVLAFLSTYIPSLLLTKSMPKKEDGQQMNMGTMNLMMAGMMGVMAINFASILVIYWIIGGVIQLAQTYFLNYLPAKKKLAAKEEEEQLKVAANAKKATPKTKRKN</sequence>
<dbReference type="AlphaFoldDB" id="A0A4S2DGQ9"/>
<evidence type="ECO:0000313" key="12">
    <source>
        <dbReference type="EMBL" id="TGY40023.1"/>
    </source>
</evidence>
<dbReference type="PANTHER" id="PTHR12428">
    <property type="entry name" value="OXA1"/>
    <property type="match status" value="1"/>
</dbReference>
<gene>
    <name evidence="12" type="primary">yidC</name>
    <name evidence="12" type="ORF">E5347_15965</name>
</gene>
<dbReference type="RefSeq" id="WP_136008223.1">
    <property type="nucleotide sequence ID" value="NZ_SRYR01000017.1"/>
</dbReference>
<dbReference type="InterPro" id="IPR028055">
    <property type="entry name" value="YidC/Oxa/ALB_C"/>
</dbReference>
<name>A0A4S2DGQ9_9CLOT</name>
<keyword evidence="13" id="KW-1185">Reference proteome</keyword>
<organism evidence="12 13">
    <name type="scientific">Clostridium sartagoforme</name>
    <dbReference type="NCBI Taxonomy" id="84031"/>
    <lineage>
        <taxon>Bacteria</taxon>
        <taxon>Bacillati</taxon>
        <taxon>Bacillota</taxon>
        <taxon>Clostridia</taxon>
        <taxon>Eubacteriales</taxon>
        <taxon>Clostridiaceae</taxon>
        <taxon>Clostridium</taxon>
    </lineage>
</organism>
<keyword evidence="7 10" id="KW-0472">Membrane</keyword>
<dbReference type="Proteomes" id="UP000306888">
    <property type="component" value="Unassembled WGS sequence"/>
</dbReference>
<evidence type="ECO:0000259" key="11">
    <source>
        <dbReference type="Pfam" id="PF02096"/>
    </source>
</evidence>
<dbReference type="InterPro" id="IPR001708">
    <property type="entry name" value="YidC/ALB3/OXA1/COX18"/>
</dbReference>
<dbReference type="NCBIfam" id="TIGR03592">
    <property type="entry name" value="yidC_oxa1_cterm"/>
    <property type="match status" value="1"/>
</dbReference>
<keyword evidence="6 10" id="KW-1133">Transmembrane helix</keyword>
<evidence type="ECO:0000256" key="4">
    <source>
        <dbReference type="ARBA" id="ARBA00022692"/>
    </source>
</evidence>
<dbReference type="OrthoDB" id="9780552at2"/>
<dbReference type="GO" id="GO:0032977">
    <property type="term" value="F:membrane insertase activity"/>
    <property type="evidence" value="ECO:0007669"/>
    <property type="project" value="InterPro"/>
</dbReference>
<evidence type="ECO:0000256" key="3">
    <source>
        <dbReference type="ARBA" id="ARBA00022475"/>
    </source>
</evidence>
<dbReference type="GO" id="GO:0015031">
    <property type="term" value="P:protein transport"/>
    <property type="evidence" value="ECO:0007669"/>
    <property type="project" value="UniProtKB-KW"/>
</dbReference>
<comment type="similarity">
    <text evidence="9">Belongs to the OXA1/ALB3/YidC family.</text>
</comment>
<protein>
    <submittedName>
        <fullName evidence="12">Membrane protein insertase YidC</fullName>
    </submittedName>
</protein>
<dbReference type="InterPro" id="IPR047196">
    <property type="entry name" value="YidC_ALB_C"/>
</dbReference>
<evidence type="ECO:0000256" key="7">
    <source>
        <dbReference type="ARBA" id="ARBA00023136"/>
    </source>
</evidence>
<keyword evidence="4 9" id="KW-0812">Transmembrane</keyword>
<comment type="subcellular location">
    <subcellularLocation>
        <location evidence="1">Cell membrane</location>
        <topology evidence="1">Multi-pass membrane protein</topology>
    </subcellularLocation>
    <subcellularLocation>
        <location evidence="9">Membrane</location>
        <topology evidence="9">Multi-pass membrane protein</topology>
    </subcellularLocation>
</comment>
<dbReference type="PANTHER" id="PTHR12428:SF65">
    <property type="entry name" value="CYTOCHROME C OXIDASE ASSEMBLY PROTEIN COX18, MITOCHONDRIAL"/>
    <property type="match status" value="1"/>
</dbReference>
<feature type="transmembrane region" description="Helical" evidence="10">
    <location>
        <begin position="7"/>
        <end position="27"/>
    </location>
</feature>
<dbReference type="PRINTS" id="PR00701">
    <property type="entry name" value="60KDINNERMP"/>
</dbReference>
<evidence type="ECO:0000256" key="1">
    <source>
        <dbReference type="ARBA" id="ARBA00004651"/>
    </source>
</evidence>
<proteinExistence type="inferred from homology"/>
<keyword evidence="2" id="KW-0813">Transport</keyword>
<evidence type="ECO:0000256" key="5">
    <source>
        <dbReference type="ARBA" id="ARBA00022927"/>
    </source>
</evidence>
<evidence type="ECO:0000256" key="9">
    <source>
        <dbReference type="RuleBase" id="RU003945"/>
    </source>
</evidence>
<evidence type="ECO:0000313" key="13">
    <source>
        <dbReference type="Proteomes" id="UP000306888"/>
    </source>
</evidence>
<evidence type="ECO:0000256" key="6">
    <source>
        <dbReference type="ARBA" id="ARBA00022989"/>
    </source>
</evidence>
<evidence type="ECO:0000256" key="10">
    <source>
        <dbReference type="SAM" id="Phobius"/>
    </source>
</evidence>
<reference evidence="12 13" key="1">
    <citation type="submission" date="2019-04" db="EMBL/GenBank/DDBJ databases">
        <title>Microbes associate with the intestines of laboratory mice.</title>
        <authorList>
            <person name="Navarre W."/>
            <person name="Wong E."/>
            <person name="Huang K."/>
            <person name="Tropini C."/>
            <person name="Ng K."/>
            <person name="Yu B."/>
        </authorList>
    </citation>
    <scope>NUCLEOTIDE SEQUENCE [LARGE SCALE GENOMIC DNA]</scope>
    <source>
        <strain evidence="12 13">NM50_B9-20</strain>
    </source>
</reference>
<keyword evidence="8" id="KW-0143">Chaperone</keyword>
<feature type="transmembrane region" description="Helical" evidence="10">
    <location>
        <begin position="147"/>
        <end position="165"/>
    </location>
</feature>
<evidence type="ECO:0000256" key="2">
    <source>
        <dbReference type="ARBA" id="ARBA00022448"/>
    </source>
</evidence>
<dbReference type="CDD" id="cd20070">
    <property type="entry name" value="5TM_YidC_Alb3"/>
    <property type="match status" value="1"/>
</dbReference>
<comment type="caution">
    <text evidence="12">The sequence shown here is derived from an EMBL/GenBank/DDBJ whole genome shotgun (WGS) entry which is preliminary data.</text>
</comment>
<dbReference type="GO" id="GO:0051205">
    <property type="term" value="P:protein insertion into membrane"/>
    <property type="evidence" value="ECO:0007669"/>
    <property type="project" value="TreeGrafter"/>
</dbReference>
<evidence type="ECO:0000256" key="8">
    <source>
        <dbReference type="ARBA" id="ARBA00023186"/>
    </source>
</evidence>
<feature type="transmembrane region" description="Helical" evidence="10">
    <location>
        <begin position="185"/>
        <end position="208"/>
    </location>
</feature>
<dbReference type="GO" id="GO:0005886">
    <property type="term" value="C:plasma membrane"/>
    <property type="evidence" value="ECO:0007669"/>
    <property type="project" value="UniProtKB-SubCell"/>
</dbReference>
<feature type="domain" description="Membrane insertase YidC/Oxa/ALB C-terminal" evidence="11">
    <location>
        <begin position="36"/>
        <end position="221"/>
    </location>
</feature>
<feature type="transmembrane region" description="Helical" evidence="10">
    <location>
        <begin position="99"/>
        <end position="122"/>
    </location>
</feature>
<keyword evidence="5" id="KW-0653">Protein transport</keyword>
<dbReference type="EMBL" id="SRYR01000017">
    <property type="protein sequence ID" value="TGY40023.1"/>
    <property type="molecule type" value="Genomic_DNA"/>
</dbReference>
<dbReference type="Pfam" id="PF02096">
    <property type="entry name" value="60KD_IMP"/>
    <property type="match status" value="1"/>
</dbReference>